<sequence>MKWMRKLRLINWHYFQDETMAFGSQTLISGRNSAGKSTIIDALQVIFIADQRQIRFNSAAHDEARRSLLSYLRGKIGSDDQRHVRENDFTSYVVAEFYDEKKRETFVIGAVFDVYGDNSIVEEFFIIPGAGVESLAVRDGNGKLRNRDAFRRHYQGAKTFFERSKSAYQKALLQRMGQVHDRFFSNFVRALSFKPIHNVRDFVFDFILDERELQLDLMKENFRIHENYQRELTELQARRDMLQTIAAQFATCQKLRERVREQEYVIRRLRVAEQEELLAQATEQAALLDDQIRQKASDLVLAEEQQREAADRAKEAYMAWQGNEQRQRQVALKAELAERQKQADEHRRMLQVLRDGINRQYRLVTSFASWGGNSEWQWTEDDQAALVAAEELLAALLGDLEGAGSTAEEKSDALAEEKSHALAEEKSDALAEVGDMLAQLQDRLTKTVGRIEDRLAEMEQRKQRLQQQIADLENQKRPYDRSLLALKKLLEERLAGRSPVWIFCEEAEIADEAWRNAVEGYLHTQRFDLLVEPAVFAEALALYEQEKWRLKLEGVGLVDTEKEQRYLGKVEPGSLAEVMRADHPVIQARIAHLLGRVFKANDEQDLRRHAQAVTASCMTYTNLVARQMPKSRYEVPYIGARAIVRQLELKRAELAALEQERASLAAAREELARWAGQLSDQRTRCQQLAGQLHLPRLLAAAEREIETLAAALAQLDLSDVERLEQEYKRWHGQEQTLLRQIRELERAKSQLETAQQDVQRRCFLTGQEVKKLGRLVEDWITEHGPEHLARAEERWLEAAQQEAATANKISNWLRNQQGNETKRQKEAEKLRDARKEYNLRYTYSADVGAEDNEAYRSLLDHIDAVDIPDYQGKLTEALRQSEEEFKSHFIFKLREAIEQAKRDFQQLNYALKHFPFHEDHYYFEVKASEKYKRFYEAIMDPEINERGSLFDGGEEKAQVLHELFERLIRGEVGEQAEFTDYRRYLDFDIRVTSRGTSYKFSQVLKEKSGGETQTPFYIAILASFNHLYASNKTMRLVVFDEAFNKMDEERIQTSLRLIKRMNLQLIAAVPDEKMQHMAPEVTTTLVVNRDGYVCFVDMIGREEVPQANELISGDGDAEPGGAGEGEAVSTQDSLFSFG</sequence>
<dbReference type="Pfam" id="PF13555">
    <property type="entry name" value="AAA_29"/>
    <property type="match status" value="1"/>
</dbReference>
<dbReference type="Gene3D" id="3.40.1140.10">
    <property type="match status" value="1"/>
</dbReference>
<dbReference type="EMBL" id="SLXT01000017">
    <property type="protein sequence ID" value="TCP63620.1"/>
    <property type="molecule type" value="Genomic_DNA"/>
</dbReference>
<dbReference type="AlphaFoldDB" id="A0A4R2RIK4"/>
<keyword evidence="1" id="KW-0175">Coiled coil</keyword>
<keyword evidence="4" id="KW-1185">Reference proteome</keyword>
<proteinExistence type="predicted"/>
<accession>A0A4R2RIK4</accession>
<dbReference type="RefSeq" id="WP_165876442.1">
    <property type="nucleotide sequence ID" value="NZ_JAOQNU010000016.1"/>
</dbReference>
<dbReference type="CDD" id="cd00267">
    <property type="entry name" value="ABC_ATPase"/>
    <property type="match status" value="1"/>
</dbReference>
<dbReference type="GO" id="GO:0006302">
    <property type="term" value="P:double-strand break repair"/>
    <property type="evidence" value="ECO:0007669"/>
    <property type="project" value="TreeGrafter"/>
</dbReference>
<dbReference type="Proteomes" id="UP000294813">
    <property type="component" value="Unassembled WGS sequence"/>
</dbReference>
<reference evidence="3 4" key="1">
    <citation type="submission" date="2019-03" db="EMBL/GenBank/DDBJ databases">
        <title>Genomic Encyclopedia of Type Strains, Phase IV (KMG-IV): sequencing the most valuable type-strain genomes for metagenomic binning, comparative biology and taxonomic classification.</title>
        <authorList>
            <person name="Goeker M."/>
        </authorList>
    </citation>
    <scope>NUCLEOTIDE SEQUENCE [LARGE SCALE GENOMIC DNA]</scope>
    <source>
        <strain evidence="3 4">DSM 11170</strain>
    </source>
</reference>
<evidence type="ECO:0000256" key="1">
    <source>
        <dbReference type="SAM" id="Coils"/>
    </source>
</evidence>
<feature type="region of interest" description="Disordered" evidence="2">
    <location>
        <begin position="1110"/>
        <end position="1138"/>
    </location>
</feature>
<dbReference type="InterPro" id="IPR027417">
    <property type="entry name" value="P-loop_NTPase"/>
</dbReference>
<feature type="coiled-coil region" evidence="1">
    <location>
        <begin position="640"/>
        <end position="761"/>
    </location>
</feature>
<dbReference type="GO" id="GO:0000731">
    <property type="term" value="P:DNA synthesis involved in DNA repair"/>
    <property type="evidence" value="ECO:0007669"/>
    <property type="project" value="TreeGrafter"/>
</dbReference>
<name>A0A4R2RIK4_9FIRM</name>
<feature type="compositionally biased region" description="Polar residues" evidence="2">
    <location>
        <begin position="1128"/>
        <end position="1138"/>
    </location>
</feature>
<evidence type="ECO:0000313" key="4">
    <source>
        <dbReference type="Proteomes" id="UP000294813"/>
    </source>
</evidence>
<dbReference type="SUPFAM" id="SSF52540">
    <property type="entry name" value="P-loop containing nucleoside triphosphate hydrolases"/>
    <property type="match status" value="1"/>
</dbReference>
<dbReference type="PANTHER" id="PTHR32182">
    <property type="entry name" value="DNA REPLICATION AND REPAIR PROTEIN RECF"/>
    <property type="match status" value="1"/>
</dbReference>
<dbReference type="PANTHER" id="PTHR32182:SF0">
    <property type="entry name" value="DNA REPLICATION AND REPAIR PROTEIN RECF"/>
    <property type="match status" value="1"/>
</dbReference>
<dbReference type="Gene3D" id="3.40.50.300">
    <property type="entry name" value="P-loop containing nucleotide triphosphate hydrolases"/>
    <property type="match status" value="1"/>
</dbReference>
<evidence type="ECO:0000256" key="2">
    <source>
        <dbReference type="SAM" id="MobiDB-lite"/>
    </source>
</evidence>
<evidence type="ECO:0000313" key="3">
    <source>
        <dbReference type="EMBL" id="TCP63620.1"/>
    </source>
</evidence>
<gene>
    <name evidence="3" type="ORF">EDD73_11745</name>
</gene>
<dbReference type="Pfam" id="PF13558">
    <property type="entry name" value="SbcC_Walker_B"/>
    <property type="match status" value="1"/>
</dbReference>
<feature type="coiled-coil region" evidence="1">
    <location>
        <begin position="423"/>
        <end position="482"/>
    </location>
</feature>
<comment type="caution">
    <text evidence="3">The sequence shown here is derived from an EMBL/GenBank/DDBJ whole genome shotgun (WGS) entry which is preliminary data.</text>
</comment>
<protein>
    <submittedName>
        <fullName evidence="3">Uncharacterized protein YPO0396</fullName>
    </submittedName>
</protein>
<feature type="coiled-coil region" evidence="1">
    <location>
        <begin position="218"/>
        <end position="245"/>
    </location>
</feature>
<organism evidence="3 4">
    <name type="scientific">Heliophilum fasciatum</name>
    <dbReference type="NCBI Taxonomy" id="35700"/>
    <lineage>
        <taxon>Bacteria</taxon>
        <taxon>Bacillati</taxon>
        <taxon>Bacillota</taxon>
        <taxon>Clostridia</taxon>
        <taxon>Eubacteriales</taxon>
        <taxon>Heliobacteriaceae</taxon>
        <taxon>Heliophilum</taxon>
    </lineage>
</organism>